<protein>
    <recommendedName>
        <fullName evidence="3">Terpenoid synthase</fullName>
    </recommendedName>
</protein>
<name>A0ABR2ZZX5_9AGAR</name>
<gene>
    <name evidence="1" type="ORF">AAF712_005932</name>
</gene>
<proteinExistence type="predicted"/>
<sequence length="301" mass="34098">MEAVVQAALDDVIQKCTKPGTRERKRALYMHDNPAGNLFALSFGLCEAERLAFVVRYLNYLCIIDDVLEDLPHKESVVEHEILSQVLHLGPPSSPPLGYTSNTRLDYISYLRDMKNEMMTVDPVRTPALLARLEEGLRVRESSDADFNNIDEYIPYRLQNFDYDTVSRLMLWAMDIDISPEQLDSDLLSKVKYSTGVIGSLSNDYFSWDREKLQHGSDVSRIRNAVGVLMKQHDISEAEAKVGVKSIIIKEENNVKSLVENCEEISPAVKRYLEGLQTFAGGYGFWCATCPRYSRPQGDST</sequence>
<evidence type="ECO:0000313" key="2">
    <source>
        <dbReference type="Proteomes" id="UP001437256"/>
    </source>
</evidence>
<dbReference type="Pfam" id="PF19086">
    <property type="entry name" value="Terpene_syn_C_2"/>
    <property type="match status" value="1"/>
</dbReference>
<dbReference type="EMBL" id="JBBXMP010000030">
    <property type="protein sequence ID" value="KAL0066943.1"/>
    <property type="molecule type" value="Genomic_DNA"/>
</dbReference>
<keyword evidence="2" id="KW-1185">Reference proteome</keyword>
<reference evidence="1 2" key="1">
    <citation type="submission" date="2024-05" db="EMBL/GenBank/DDBJ databases">
        <title>A draft genome resource for the thread blight pathogen Marasmius tenuissimus strain MS-2.</title>
        <authorList>
            <person name="Yulfo-Soto G.E."/>
            <person name="Baruah I.K."/>
            <person name="Amoako-Attah I."/>
            <person name="Bukari Y."/>
            <person name="Meinhardt L.W."/>
            <person name="Bailey B.A."/>
            <person name="Cohen S.P."/>
        </authorList>
    </citation>
    <scope>NUCLEOTIDE SEQUENCE [LARGE SCALE GENOMIC DNA]</scope>
    <source>
        <strain evidence="1 2">MS-2</strain>
    </source>
</reference>
<organism evidence="1 2">
    <name type="scientific">Marasmius tenuissimus</name>
    <dbReference type="NCBI Taxonomy" id="585030"/>
    <lineage>
        <taxon>Eukaryota</taxon>
        <taxon>Fungi</taxon>
        <taxon>Dikarya</taxon>
        <taxon>Basidiomycota</taxon>
        <taxon>Agaricomycotina</taxon>
        <taxon>Agaricomycetes</taxon>
        <taxon>Agaricomycetidae</taxon>
        <taxon>Agaricales</taxon>
        <taxon>Marasmiineae</taxon>
        <taxon>Marasmiaceae</taxon>
        <taxon>Marasmius</taxon>
    </lineage>
</organism>
<dbReference type="SUPFAM" id="SSF48576">
    <property type="entry name" value="Terpenoid synthases"/>
    <property type="match status" value="1"/>
</dbReference>
<comment type="caution">
    <text evidence="1">The sequence shown here is derived from an EMBL/GenBank/DDBJ whole genome shotgun (WGS) entry which is preliminary data.</text>
</comment>
<evidence type="ECO:0000313" key="1">
    <source>
        <dbReference type="EMBL" id="KAL0066943.1"/>
    </source>
</evidence>
<dbReference type="Gene3D" id="1.10.600.10">
    <property type="entry name" value="Farnesyl Diphosphate Synthase"/>
    <property type="match status" value="1"/>
</dbReference>
<dbReference type="Proteomes" id="UP001437256">
    <property type="component" value="Unassembled WGS sequence"/>
</dbReference>
<accession>A0ABR2ZZX5</accession>
<evidence type="ECO:0008006" key="3">
    <source>
        <dbReference type="Google" id="ProtNLM"/>
    </source>
</evidence>
<dbReference type="InterPro" id="IPR008949">
    <property type="entry name" value="Isoprenoid_synthase_dom_sf"/>
</dbReference>